<keyword evidence="3" id="KW-0456">Lyase</keyword>
<dbReference type="Gene3D" id="1.50.10.100">
    <property type="entry name" value="Chondroitin AC/alginate lyase"/>
    <property type="match status" value="1"/>
</dbReference>
<name>A0ABW2L9E2_9BACT</name>
<keyword evidence="2" id="KW-1015">Disulfide bond</keyword>
<dbReference type="PROSITE" id="PS50022">
    <property type="entry name" value="FA58C_3"/>
    <property type="match status" value="1"/>
</dbReference>
<dbReference type="InterPro" id="IPR013783">
    <property type="entry name" value="Ig-like_fold"/>
</dbReference>
<evidence type="ECO:0000259" key="7">
    <source>
        <dbReference type="PROSITE" id="PS51175"/>
    </source>
</evidence>
<reference evidence="9" key="1">
    <citation type="journal article" date="2019" name="Int. J. Syst. Evol. Microbiol.">
        <title>The Global Catalogue of Microorganisms (GCM) 10K type strain sequencing project: providing services to taxonomists for standard genome sequencing and annotation.</title>
        <authorList>
            <consortium name="The Broad Institute Genomics Platform"/>
            <consortium name="The Broad Institute Genome Sequencing Center for Infectious Disease"/>
            <person name="Wu L."/>
            <person name="Ma J."/>
        </authorList>
    </citation>
    <scope>NUCLEOTIDE SEQUENCE [LARGE SCALE GENOMIC DNA]</scope>
    <source>
        <strain evidence="9">CGMCC 4.1467</strain>
    </source>
</reference>
<comment type="caution">
    <text evidence="8">The sequence shown here is derived from an EMBL/GenBank/DDBJ whole genome shotgun (WGS) entry which is preliminary data.</text>
</comment>
<dbReference type="InterPro" id="IPR000421">
    <property type="entry name" value="FA58C"/>
</dbReference>
<feature type="domain" description="F5/8 type C" evidence="5">
    <location>
        <begin position="1014"/>
        <end position="1156"/>
    </location>
</feature>
<evidence type="ECO:0000259" key="6">
    <source>
        <dbReference type="PROSITE" id="PS50853"/>
    </source>
</evidence>
<evidence type="ECO:0000259" key="5">
    <source>
        <dbReference type="PROSITE" id="PS50022"/>
    </source>
</evidence>
<protein>
    <submittedName>
        <fullName evidence="8">Discoidin domain-containing protein</fullName>
    </submittedName>
</protein>
<dbReference type="PANTHER" id="PTHR47635">
    <property type="entry name" value="CUB DOMAIN-CONTAINING PROTEIN"/>
    <property type="match status" value="1"/>
</dbReference>
<evidence type="ECO:0000256" key="4">
    <source>
        <dbReference type="SAM" id="SignalP"/>
    </source>
</evidence>
<accession>A0ABW2L9E2</accession>
<evidence type="ECO:0000313" key="8">
    <source>
        <dbReference type="EMBL" id="MFC7337933.1"/>
    </source>
</evidence>
<dbReference type="InterPro" id="IPR006558">
    <property type="entry name" value="LamG-like"/>
</dbReference>
<dbReference type="SMART" id="SM00606">
    <property type="entry name" value="CBD_IV"/>
    <property type="match status" value="1"/>
</dbReference>
<dbReference type="InterPro" id="IPR005084">
    <property type="entry name" value="CBM6"/>
</dbReference>
<dbReference type="SUPFAM" id="SSF49785">
    <property type="entry name" value="Galactose-binding domain-like"/>
    <property type="match status" value="2"/>
</dbReference>
<dbReference type="InterPro" id="IPR008979">
    <property type="entry name" value="Galactose-bd-like_sf"/>
</dbReference>
<dbReference type="InterPro" id="IPR008397">
    <property type="entry name" value="Alginate_lyase_dom"/>
</dbReference>
<dbReference type="SUPFAM" id="SSF48230">
    <property type="entry name" value="Chondroitin AC/alginate lyase"/>
    <property type="match status" value="1"/>
</dbReference>
<feature type="domain" description="CBM6" evidence="7">
    <location>
        <begin position="497"/>
        <end position="625"/>
    </location>
</feature>
<dbReference type="PROSITE" id="PS50853">
    <property type="entry name" value="FN3"/>
    <property type="match status" value="1"/>
</dbReference>
<dbReference type="Gene3D" id="2.60.40.10">
    <property type="entry name" value="Immunoglobulins"/>
    <property type="match status" value="3"/>
</dbReference>
<evidence type="ECO:0000256" key="3">
    <source>
        <dbReference type="ARBA" id="ARBA00023239"/>
    </source>
</evidence>
<dbReference type="EMBL" id="JBHTBS010000006">
    <property type="protein sequence ID" value="MFC7337933.1"/>
    <property type="molecule type" value="Genomic_DNA"/>
</dbReference>
<dbReference type="SMART" id="SM00560">
    <property type="entry name" value="LamGL"/>
    <property type="match status" value="1"/>
</dbReference>
<dbReference type="Gene3D" id="2.60.120.200">
    <property type="match status" value="1"/>
</dbReference>
<dbReference type="RefSeq" id="WP_379712710.1">
    <property type="nucleotide sequence ID" value="NZ_JBHTBS010000006.1"/>
</dbReference>
<dbReference type="InterPro" id="IPR008929">
    <property type="entry name" value="Chondroitin_lyas"/>
</dbReference>
<proteinExistence type="predicted"/>
<evidence type="ECO:0000256" key="2">
    <source>
        <dbReference type="ARBA" id="ARBA00023157"/>
    </source>
</evidence>
<feature type="domain" description="Fibronectin type-III" evidence="6">
    <location>
        <begin position="1160"/>
        <end position="1250"/>
    </location>
</feature>
<dbReference type="SUPFAM" id="SSF49265">
    <property type="entry name" value="Fibronectin type III"/>
    <property type="match status" value="2"/>
</dbReference>
<dbReference type="PANTHER" id="PTHR47635:SF2">
    <property type="entry name" value="LAMG-LIKE JELLYROLL FOLD DOMAIN-CONTAINING PROTEIN"/>
    <property type="match status" value="1"/>
</dbReference>
<dbReference type="CDD" id="cd00063">
    <property type="entry name" value="FN3"/>
    <property type="match status" value="2"/>
</dbReference>
<dbReference type="CDD" id="cd04080">
    <property type="entry name" value="CBM6_cellulase-like"/>
    <property type="match status" value="1"/>
</dbReference>
<feature type="signal peptide" evidence="4">
    <location>
        <begin position="1"/>
        <end position="23"/>
    </location>
</feature>
<dbReference type="Gene3D" id="2.60.120.260">
    <property type="entry name" value="Galactose-binding domain-like"/>
    <property type="match status" value="2"/>
</dbReference>
<dbReference type="InterPro" id="IPR003961">
    <property type="entry name" value="FN3_dom"/>
</dbReference>
<dbReference type="Pfam" id="PF03422">
    <property type="entry name" value="CBM_6"/>
    <property type="match status" value="1"/>
</dbReference>
<keyword evidence="9" id="KW-1185">Reference proteome</keyword>
<dbReference type="Pfam" id="PF05345">
    <property type="entry name" value="He_PIG"/>
    <property type="match status" value="1"/>
</dbReference>
<gene>
    <name evidence="8" type="ORF">ACFQY0_12145</name>
</gene>
<feature type="chain" id="PRO_5045339122" evidence="4">
    <location>
        <begin position="24"/>
        <end position="1327"/>
    </location>
</feature>
<dbReference type="Proteomes" id="UP001596472">
    <property type="component" value="Unassembled WGS sequence"/>
</dbReference>
<dbReference type="SUPFAM" id="SSF49899">
    <property type="entry name" value="Concanavalin A-like lectins/glucanases"/>
    <property type="match status" value="1"/>
</dbReference>
<evidence type="ECO:0000313" key="9">
    <source>
        <dbReference type="Proteomes" id="UP001596472"/>
    </source>
</evidence>
<dbReference type="InterPro" id="IPR036116">
    <property type="entry name" value="FN3_sf"/>
</dbReference>
<evidence type="ECO:0000256" key="1">
    <source>
        <dbReference type="ARBA" id="ARBA00022729"/>
    </source>
</evidence>
<dbReference type="Pfam" id="PF13385">
    <property type="entry name" value="Laminin_G_3"/>
    <property type="match status" value="1"/>
</dbReference>
<sequence>MRTTKWFGIIVSLAMVAMVSVVAAQTKFVHPGISHKKSDLERIKLMVEARIDPWYSSYQEMAADSKSSYDYVVRGNASFTELGRDSGVNYGAWNSDIRAAYYNAIRWYVTGDERHAEKAVEIFRAWSNLTSVTSGGTDSLSGGVGYIMIEAAEIIKSTYAGWSDSEIQAFSDMLVYPGYSTTTVPSGNRTFYWMSYQGDPGRHGNQGLSGWRTVMAMGIFLDNEIMYERALRYIQGLPHRADDLPYPPGPRTTKALQSSTEYVDTYTTNNYSSKSDYGYNEVMTHYLWENGQCQESSRDQHHAFFGIGLLCSMAEMAWNQGSDLYGHAEDRLLLGLEYNMRHNVSAIRSYPDQTNWWVPTAESGEFIQRLDRTARWFSKAISPDGVGDFSNKRPIFEMPLAHYQGRGIKTDEEVRWTERARDIAIENSGYEVAGWTNDAIGWGALTFRRPELCHGDPISGFAGGLPVYAMNVLPGSIEAENYDHFTTRGEGRTYHDLTNENTEGYYRTSEGVDITTCSEGGHALSSLEAGEWMTYTVAVPAAGLYDISIRYAASAAGGRIKFAFGGVDRTGEVAIPFGAPDSTGPEDWRTLTIASGVSLREGVQSMKVSIAGTSHAFLLNKLSIVRNPRVLVGHWKFDEASGPLVADSSGHGHDGSLSNASRVAGMDGGALSFNGSNSKVTIPGSAFSSIDDEITISMWVYGDAAQALGDSSFYATAGTTRVLNIHLPWEDSKVYWDAGNSNGYDRINKLAVDSQFKHGWNHWTFTKDAGAGMMKIYHNGVLWHSDTGRNKAMSGITSAAIGGQINGFSYHGNLDDVRLYDVALSDHEIASLYYQAPTFSADELVANAADATQINLNWSAVSGATSYVLKRSLTSGGPYTLLADRLPATNFVDRDLTAGTTYYYVVAADFDGVMGRESGEASASPIAPTGTSPVITTNSLPYGTVGDFYQQTLTAIDGEGELTWSLVSGDLPAGISLSSSGILSGPIAAAGRTDFSVKVADRDGDEDIRVLSIASYPRGELPPMMFVLAPTDVSASDFQETNGAANTIDGNLESRWSAQGDGQWIRYDLGRPGFIQHLEIAWFNGESRVSTFDVEISNDGETWNTIATGLQSSGASSELETVDVEDSLARYLRIVGHGNSTNNGWNSITEMEIWGHTPMPPLAPSDLTPTPGDGQVVLNWTLADGATRHHLKRSNISSGEFTVISSVAGGSFVDTDVVNGMTYHYVVSAISEGGESDDSVSVSAKPFAPISEAELRSPAMRLSSTGTELSVRSVLGRIYQLQRSETLASGSWENVGDPVVGTGTPMIFAAPEALNLPACFYRLNIDP</sequence>
<dbReference type="Pfam" id="PF00754">
    <property type="entry name" value="F5_F8_type_C"/>
    <property type="match status" value="1"/>
</dbReference>
<dbReference type="PROSITE" id="PS51175">
    <property type="entry name" value="CBM6"/>
    <property type="match status" value="1"/>
</dbReference>
<dbReference type="InterPro" id="IPR006584">
    <property type="entry name" value="Cellulose-bd_IV"/>
</dbReference>
<dbReference type="InterPro" id="IPR013320">
    <property type="entry name" value="ConA-like_dom_sf"/>
</dbReference>
<dbReference type="SMART" id="SM00060">
    <property type="entry name" value="FN3"/>
    <property type="match status" value="2"/>
</dbReference>
<organism evidence="8 9">
    <name type="scientific">Haloferula chungangensis</name>
    <dbReference type="NCBI Taxonomy" id="1048331"/>
    <lineage>
        <taxon>Bacteria</taxon>
        <taxon>Pseudomonadati</taxon>
        <taxon>Verrucomicrobiota</taxon>
        <taxon>Verrucomicrobiia</taxon>
        <taxon>Verrucomicrobiales</taxon>
        <taxon>Verrucomicrobiaceae</taxon>
        <taxon>Haloferula</taxon>
    </lineage>
</organism>
<keyword evidence="1 4" id="KW-0732">Signal</keyword>
<dbReference type="Pfam" id="PF05426">
    <property type="entry name" value="Alginate_lyase"/>
    <property type="match status" value="1"/>
</dbReference>